<proteinExistence type="predicted"/>
<name>A0A931CHN6_9ACTN</name>
<dbReference type="AlphaFoldDB" id="A0A931CHN6"/>
<accession>A0A931CHN6</accession>
<comment type="caution">
    <text evidence="1">The sequence shown here is derived from an EMBL/GenBank/DDBJ whole genome shotgun (WGS) entry which is preliminary data.</text>
</comment>
<sequence>MFRNLFNSQDLSASDKNQYSGGGYRVYSAPINSFDRTHVWRFDRPGAACAVIRRD</sequence>
<dbReference type="EMBL" id="JADQTO010000035">
    <property type="protein sequence ID" value="MBG0568202.1"/>
    <property type="molecule type" value="Genomic_DNA"/>
</dbReference>
<evidence type="ECO:0000313" key="1">
    <source>
        <dbReference type="EMBL" id="MBG0568202.1"/>
    </source>
</evidence>
<gene>
    <name evidence="1" type="ORF">I4J89_42925</name>
</gene>
<protein>
    <submittedName>
        <fullName evidence="1">Uncharacterized protein</fullName>
    </submittedName>
</protein>
<dbReference type="Proteomes" id="UP000598146">
    <property type="component" value="Unassembled WGS sequence"/>
</dbReference>
<reference evidence="1" key="1">
    <citation type="submission" date="2020-11" db="EMBL/GenBank/DDBJ databases">
        <title>Isolation and identification of active actinomycetes.</title>
        <authorList>
            <person name="Sun X."/>
        </authorList>
    </citation>
    <scope>NUCLEOTIDE SEQUENCE</scope>
    <source>
        <strain evidence="1">NEAU-A11</strain>
    </source>
</reference>
<organism evidence="1 2">
    <name type="scientific">Actinoplanes aureus</name>
    <dbReference type="NCBI Taxonomy" id="2792083"/>
    <lineage>
        <taxon>Bacteria</taxon>
        <taxon>Bacillati</taxon>
        <taxon>Actinomycetota</taxon>
        <taxon>Actinomycetes</taxon>
        <taxon>Micromonosporales</taxon>
        <taxon>Micromonosporaceae</taxon>
        <taxon>Actinoplanes</taxon>
    </lineage>
</organism>
<dbReference type="RefSeq" id="WP_196419977.1">
    <property type="nucleotide sequence ID" value="NZ_JADQTO010000035.1"/>
</dbReference>
<evidence type="ECO:0000313" key="2">
    <source>
        <dbReference type="Proteomes" id="UP000598146"/>
    </source>
</evidence>
<keyword evidence="2" id="KW-1185">Reference proteome</keyword>